<keyword evidence="4" id="KW-1185">Reference proteome</keyword>
<evidence type="ECO:0000313" key="4">
    <source>
        <dbReference type="Proteomes" id="UP001180020"/>
    </source>
</evidence>
<accession>A0AAV9ERI1</accession>
<feature type="domain" description="F-box" evidence="2">
    <location>
        <begin position="100"/>
        <end position="146"/>
    </location>
</feature>
<dbReference type="PROSITE" id="PS50294">
    <property type="entry name" value="WD_REPEATS_REGION"/>
    <property type="match status" value="1"/>
</dbReference>
<reference evidence="3" key="1">
    <citation type="journal article" date="2023" name="Nat. Commun.">
        <title>Diploid and tetraploid genomes of Acorus and the evolution of monocots.</title>
        <authorList>
            <person name="Ma L."/>
            <person name="Liu K.W."/>
            <person name="Li Z."/>
            <person name="Hsiao Y.Y."/>
            <person name="Qi Y."/>
            <person name="Fu T."/>
            <person name="Tang G.D."/>
            <person name="Zhang D."/>
            <person name="Sun W.H."/>
            <person name="Liu D.K."/>
            <person name="Li Y."/>
            <person name="Chen G.Z."/>
            <person name="Liu X.D."/>
            <person name="Liao X.Y."/>
            <person name="Jiang Y.T."/>
            <person name="Yu X."/>
            <person name="Hao Y."/>
            <person name="Huang J."/>
            <person name="Zhao X.W."/>
            <person name="Ke S."/>
            <person name="Chen Y.Y."/>
            <person name="Wu W.L."/>
            <person name="Hsu J.L."/>
            <person name="Lin Y.F."/>
            <person name="Huang M.D."/>
            <person name="Li C.Y."/>
            <person name="Huang L."/>
            <person name="Wang Z.W."/>
            <person name="Zhao X."/>
            <person name="Zhong W.Y."/>
            <person name="Peng D.H."/>
            <person name="Ahmad S."/>
            <person name="Lan S."/>
            <person name="Zhang J.S."/>
            <person name="Tsai W.C."/>
            <person name="Van de Peer Y."/>
            <person name="Liu Z.J."/>
        </authorList>
    </citation>
    <scope>NUCLEOTIDE SEQUENCE</scope>
    <source>
        <strain evidence="3">CP</strain>
    </source>
</reference>
<name>A0AAV9ERI1_ACOCL</name>
<dbReference type="EMBL" id="JAUJYO010000005">
    <property type="protein sequence ID" value="KAK1316235.1"/>
    <property type="molecule type" value="Genomic_DNA"/>
</dbReference>
<dbReference type="SUPFAM" id="SSF81383">
    <property type="entry name" value="F-box domain"/>
    <property type="match status" value="1"/>
</dbReference>
<dbReference type="SMART" id="SM00256">
    <property type="entry name" value="FBOX"/>
    <property type="match status" value="1"/>
</dbReference>
<evidence type="ECO:0000256" key="1">
    <source>
        <dbReference type="PROSITE-ProRule" id="PRU00221"/>
    </source>
</evidence>
<dbReference type="Pfam" id="PF12937">
    <property type="entry name" value="F-box-like"/>
    <property type="match status" value="1"/>
</dbReference>
<dbReference type="AlphaFoldDB" id="A0AAV9ERI1"/>
<protein>
    <submittedName>
        <fullName evidence="3">F-box/WD-40 repeat-containing protein</fullName>
    </submittedName>
</protein>
<comment type="caution">
    <text evidence="3">The sequence shown here is derived from an EMBL/GenBank/DDBJ whole genome shotgun (WGS) entry which is preliminary data.</text>
</comment>
<dbReference type="InterPro" id="IPR036322">
    <property type="entry name" value="WD40_repeat_dom_sf"/>
</dbReference>
<reference evidence="3" key="2">
    <citation type="submission" date="2023-06" db="EMBL/GenBank/DDBJ databases">
        <authorList>
            <person name="Ma L."/>
            <person name="Liu K.-W."/>
            <person name="Li Z."/>
            <person name="Hsiao Y.-Y."/>
            <person name="Qi Y."/>
            <person name="Fu T."/>
            <person name="Tang G."/>
            <person name="Zhang D."/>
            <person name="Sun W.-H."/>
            <person name="Liu D.-K."/>
            <person name="Li Y."/>
            <person name="Chen G.-Z."/>
            <person name="Liu X.-D."/>
            <person name="Liao X.-Y."/>
            <person name="Jiang Y.-T."/>
            <person name="Yu X."/>
            <person name="Hao Y."/>
            <person name="Huang J."/>
            <person name="Zhao X.-W."/>
            <person name="Ke S."/>
            <person name="Chen Y.-Y."/>
            <person name="Wu W.-L."/>
            <person name="Hsu J.-L."/>
            <person name="Lin Y.-F."/>
            <person name="Huang M.-D."/>
            <person name="Li C.-Y."/>
            <person name="Huang L."/>
            <person name="Wang Z.-W."/>
            <person name="Zhao X."/>
            <person name="Zhong W.-Y."/>
            <person name="Peng D.-H."/>
            <person name="Ahmad S."/>
            <person name="Lan S."/>
            <person name="Zhang J.-S."/>
            <person name="Tsai W.-C."/>
            <person name="Van De Peer Y."/>
            <person name="Liu Z.-J."/>
        </authorList>
    </citation>
    <scope>NUCLEOTIDE SEQUENCE</scope>
    <source>
        <strain evidence="3">CP</strain>
        <tissue evidence="3">Leaves</tissue>
    </source>
</reference>
<dbReference type="PANTHER" id="PTHR19855">
    <property type="entry name" value="WD40 REPEAT PROTEIN 12, 37"/>
    <property type="match status" value="1"/>
</dbReference>
<sequence length="500" mass="55981">MEVMDTFLFNYFMAFECPVERQDTPEKNYVSDIRGKDVVSKNLKPYIPLGFPRYCPNRDTQSLNVWKPTSKFLPRKKTTTTTEDVRAPLAASDALASNGSSSITDLPPALVSEIFHCLDAKELGIVSCVSTLLHSLASNHQGWRKFYLERWGAPPGPEVQDGGNLWKDLFVERQSRSKAFMAGVTDAFLHCWRSTEGHPHLFDIAGPPDQNFEFRLWEHEGPVTCLALDPCRIYSGSWDMTVRVWDRVQLKCLNVLRHSDWVWALVPRGSTIASSAGRDVYFWDIKTGDSLDVIPNAHAGNTCSLARSHSGDLLFTGGEDGAIHMFKVIGSDFNRITTWIPHTGPVLSLAFEFPWLVSSSGDGKLALINMNKLVKPARPLSYSVMTSASVPVEPPQRILHCAGVKIFSVVIGVDRIICGGDEGMVKIWDFSQALEIEQRVQALRGIRLENRMRRRKVQTEMSGKNGRADQCSVVAKRNQMNGERNGAWHARRGMGLKMKT</sequence>
<keyword evidence="1" id="KW-0853">WD repeat</keyword>
<dbReference type="InterPro" id="IPR036047">
    <property type="entry name" value="F-box-like_dom_sf"/>
</dbReference>
<feature type="repeat" description="WD" evidence="1">
    <location>
        <begin position="216"/>
        <end position="246"/>
    </location>
</feature>
<gene>
    <name evidence="3" type="ORF">QJS10_CPA05g00643</name>
</gene>
<dbReference type="Gene3D" id="2.130.10.10">
    <property type="entry name" value="YVTN repeat-like/Quinoprotein amine dehydrogenase"/>
    <property type="match status" value="2"/>
</dbReference>
<dbReference type="InterPro" id="IPR001810">
    <property type="entry name" value="F-box_dom"/>
</dbReference>
<dbReference type="Gene3D" id="1.20.1280.50">
    <property type="match status" value="1"/>
</dbReference>
<proteinExistence type="predicted"/>
<dbReference type="PROSITE" id="PS50082">
    <property type="entry name" value="WD_REPEATS_2"/>
    <property type="match status" value="1"/>
</dbReference>
<dbReference type="SUPFAM" id="SSF50978">
    <property type="entry name" value="WD40 repeat-like"/>
    <property type="match status" value="1"/>
</dbReference>
<organism evidence="3 4">
    <name type="scientific">Acorus calamus</name>
    <name type="common">Sweet flag</name>
    <dbReference type="NCBI Taxonomy" id="4465"/>
    <lineage>
        <taxon>Eukaryota</taxon>
        <taxon>Viridiplantae</taxon>
        <taxon>Streptophyta</taxon>
        <taxon>Embryophyta</taxon>
        <taxon>Tracheophyta</taxon>
        <taxon>Spermatophyta</taxon>
        <taxon>Magnoliopsida</taxon>
        <taxon>Liliopsida</taxon>
        <taxon>Acoraceae</taxon>
        <taxon>Acorus</taxon>
    </lineage>
</organism>
<dbReference type="PROSITE" id="PS50181">
    <property type="entry name" value="FBOX"/>
    <property type="match status" value="1"/>
</dbReference>
<dbReference type="PANTHER" id="PTHR19855:SF19">
    <property type="entry name" value="OS04G0619700 PROTEIN"/>
    <property type="match status" value="1"/>
</dbReference>
<dbReference type="Pfam" id="PF00400">
    <property type="entry name" value="WD40"/>
    <property type="match status" value="3"/>
</dbReference>
<dbReference type="InterPro" id="IPR015943">
    <property type="entry name" value="WD40/YVTN_repeat-like_dom_sf"/>
</dbReference>
<evidence type="ECO:0000313" key="3">
    <source>
        <dbReference type="EMBL" id="KAK1316235.1"/>
    </source>
</evidence>
<dbReference type="SMART" id="SM00320">
    <property type="entry name" value="WD40"/>
    <property type="match status" value="5"/>
</dbReference>
<evidence type="ECO:0000259" key="2">
    <source>
        <dbReference type="PROSITE" id="PS50181"/>
    </source>
</evidence>
<dbReference type="InterPro" id="IPR001680">
    <property type="entry name" value="WD40_rpt"/>
</dbReference>
<dbReference type="Proteomes" id="UP001180020">
    <property type="component" value="Unassembled WGS sequence"/>
</dbReference>